<dbReference type="EMBL" id="JACJVP010000024">
    <property type="protein sequence ID" value="MBB6672047.1"/>
    <property type="molecule type" value="Genomic_DNA"/>
</dbReference>
<gene>
    <name evidence="1" type="ORF">H7C19_15310</name>
</gene>
<comment type="caution">
    <text evidence="1">The sequence shown here is derived from an EMBL/GenBank/DDBJ whole genome shotgun (WGS) entry which is preliminary data.</text>
</comment>
<organism evidence="1 2">
    <name type="scientific">Cohnella nanjingensis</name>
    <dbReference type="NCBI Taxonomy" id="1387779"/>
    <lineage>
        <taxon>Bacteria</taxon>
        <taxon>Bacillati</taxon>
        <taxon>Bacillota</taxon>
        <taxon>Bacilli</taxon>
        <taxon>Bacillales</taxon>
        <taxon>Paenibacillaceae</taxon>
        <taxon>Cohnella</taxon>
    </lineage>
</organism>
<proteinExistence type="predicted"/>
<accession>A0A7X0RR06</accession>
<dbReference type="RefSeq" id="WP_185143515.1">
    <property type="nucleotide sequence ID" value="NZ_JACJVP010000024.1"/>
</dbReference>
<evidence type="ECO:0000313" key="1">
    <source>
        <dbReference type="EMBL" id="MBB6672047.1"/>
    </source>
</evidence>
<sequence length="317" mass="35276">MNWIEAYGSEIEAVFAHAAADAARFPAPFDRMGQALLAGCNPLNGREGTNMICFLLPCWLKEETGSPEALCRDLAAGNVFAMLHYFLLDDVMDGDAGPLALEARDALALGQLCHGVFRDYYGRYFDRESPLWPYDRRYLEEWAAAVSEERRRPADPRDPVRLARKSAPIKLCAAGMLILAGRLDRLPVIAEAIELVLATLQLSDDWADWRDDLAGAQANAFLALAREGTGLAPHEPLDERRVRQAIYRERALDRLADIVRTYGERLRCLPGAPVPLLEFHEAMHQGLLRDAAAAEEMVMSLATEGGFAYYLSNQVKK</sequence>
<protein>
    <submittedName>
        <fullName evidence="1">Uncharacterized protein</fullName>
    </submittedName>
</protein>
<reference evidence="1 2" key="1">
    <citation type="submission" date="2020-08" db="EMBL/GenBank/DDBJ databases">
        <title>Cohnella phylogeny.</title>
        <authorList>
            <person name="Dunlap C."/>
        </authorList>
    </citation>
    <scope>NUCLEOTIDE SEQUENCE [LARGE SCALE GENOMIC DNA]</scope>
    <source>
        <strain evidence="1 2">DSM 28246</strain>
    </source>
</reference>
<dbReference type="Proteomes" id="UP000547209">
    <property type="component" value="Unassembled WGS sequence"/>
</dbReference>
<keyword evidence="2" id="KW-1185">Reference proteome</keyword>
<dbReference type="AlphaFoldDB" id="A0A7X0RR06"/>
<name>A0A7X0RR06_9BACL</name>
<evidence type="ECO:0000313" key="2">
    <source>
        <dbReference type="Proteomes" id="UP000547209"/>
    </source>
</evidence>